<organism evidence="3 4">
    <name type="scientific">Pomacea canaliculata</name>
    <name type="common">Golden apple snail</name>
    <dbReference type="NCBI Taxonomy" id="400727"/>
    <lineage>
        <taxon>Eukaryota</taxon>
        <taxon>Metazoa</taxon>
        <taxon>Spiralia</taxon>
        <taxon>Lophotrochozoa</taxon>
        <taxon>Mollusca</taxon>
        <taxon>Gastropoda</taxon>
        <taxon>Caenogastropoda</taxon>
        <taxon>Architaenioglossa</taxon>
        <taxon>Ampullarioidea</taxon>
        <taxon>Ampullariidae</taxon>
        <taxon>Pomacea</taxon>
    </lineage>
</organism>
<dbReference type="GO" id="GO:0006357">
    <property type="term" value="P:regulation of transcription by RNA polymerase II"/>
    <property type="evidence" value="ECO:0007669"/>
    <property type="project" value="InterPro"/>
</dbReference>
<dbReference type="InterPro" id="IPR009917">
    <property type="entry name" value="SRA1/Sec31"/>
</dbReference>
<feature type="compositionally biased region" description="Polar residues" evidence="1">
    <location>
        <begin position="202"/>
        <end position="217"/>
    </location>
</feature>
<dbReference type="Proteomes" id="UP000245119">
    <property type="component" value="Linkage Group LG3"/>
</dbReference>
<dbReference type="OrthoDB" id="5982138at2759"/>
<evidence type="ECO:0000313" key="3">
    <source>
        <dbReference type="EMBL" id="PVD35027.1"/>
    </source>
</evidence>
<reference evidence="3 4" key="1">
    <citation type="submission" date="2018-04" db="EMBL/GenBank/DDBJ databases">
        <title>The genome of golden apple snail Pomacea canaliculata provides insight into stress tolerance and invasive adaptation.</title>
        <authorList>
            <person name="Liu C."/>
            <person name="Liu B."/>
            <person name="Ren Y."/>
            <person name="Zhang Y."/>
            <person name="Wang H."/>
            <person name="Li S."/>
            <person name="Jiang F."/>
            <person name="Yin L."/>
            <person name="Zhang G."/>
            <person name="Qian W."/>
            <person name="Fan W."/>
        </authorList>
    </citation>
    <scope>NUCLEOTIDE SEQUENCE [LARGE SCALE GENOMIC DNA]</scope>
    <source>
        <strain evidence="3">SZHN2017</strain>
        <tissue evidence="3">Muscle</tissue>
    </source>
</reference>
<dbReference type="AlphaFoldDB" id="A0A2T7PNT2"/>
<dbReference type="PANTHER" id="PTHR18834:SF2">
    <property type="entry name" value="STEROID RECEPTOR RNA ACTIVATOR 1"/>
    <property type="match status" value="1"/>
</dbReference>
<gene>
    <name evidence="3" type="ORF">C0Q70_06308</name>
</gene>
<evidence type="ECO:0000313" key="4">
    <source>
        <dbReference type="Proteomes" id="UP000245119"/>
    </source>
</evidence>
<feature type="domain" description="SRA1/Sec31" evidence="2">
    <location>
        <begin position="22"/>
        <end position="148"/>
    </location>
</feature>
<dbReference type="PANTHER" id="PTHR18834">
    <property type="entry name" value="STEROID RECEPTOR RNA ACTIVATOR 1"/>
    <property type="match status" value="1"/>
</dbReference>
<dbReference type="GO" id="GO:0005634">
    <property type="term" value="C:nucleus"/>
    <property type="evidence" value="ECO:0007669"/>
    <property type="project" value="TreeGrafter"/>
</dbReference>
<evidence type="ECO:0000259" key="2">
    <source>
        <dbReference type="Pfam" id="PF07304"/>
    </source>
</evidence>
<protein>
    <recommendedName>
        <fullName evidence="2">SRA1/Sec31 domain-containing protein</fullName>
    </recommendedName>
</protein>
<name>A0A2T7PNT2_POMCA</name>
<dbReference type="Gene3D" id="1.20.940.10">
    <property type="entry name" value="Functional domain of the splicing factor Prp18"/>
    <property type="match status" value="1"/>
</dbReference>
<dbReference type="Pfam" id="PF07304">
    <property type="entry name" value="SRA1"/>
    <property type="match status" value="1"/>
</dbReference>
<dbReference type="STRING" id="400727.A0A2T7PNT2"/>
<proteinExistence type="predicted"/>
<accession>A0A2T7PNT2</accession>
<dbReference type="EMBL" id="PZQS01000003">
    <property type="protein sequence ID" value="PVD35027.1"/>
    <property type="molecule type" value="Genomic_DNA"/>
</dbReference>
<dbReference type="InterPro" id="IPR040243">
    <property type="entry name" value="Steroid_recept_RNA_1"/>
</dbReference>
<dbReference type="GO" id="GO:0003713">
    <property type="term" value="F:transcription coactivator activity"/>
    <property type="evidence" value="ECO:0007669"/>
    <property type="project" value="InterPro"/>
</dbReference>
<feature type="region of interest" description="Disordered" evidence="1">
    <location>
        <begin position="179"/>
        <end position="223"/>
    </location>
</feature>
<comment type="caution">
    <text evidence="3">The sequence shown here is derived from an EMBL/GenBank/DDBJ whole genome shotgun (WGS) entry which is preliminary data.</text>
</comment>
<keyword evidence="4" id="KW-1185">Reference proteome</keyword>
<sequence length="223" mass="24543">MWGSSLEPVIISPEAGAMTAQPVLSSDNVFCTKSLKDLLDELSLHSEESLLDYVKEGLHSAADSVKQSLQGRALEDVKRKLLLMEEWWAAGKISDTVKTRIGSLVAALKKKCLEEAHEIHLALMINHTQEVHQWLVGINHIIQEMRTSATGGEVQEEGADQPVLDPCLTLEYMTGLQPEEEGAQQAWSLSGPTQVMEKEPQESSGVDTTPSHLTQTEQTEDQS</sequence>
<evidence type="ECO:0000256" key="1">
    <source>
        <dbReference type="SAM" id="MobiDB-lite"/>
    </source>
</evidence>